<dbReference type="GO" id="GO:0005634">
    <property type="term" value="C:nucleus"/>
    <property type="evidence" value="ECO:0007669"/>
    <property type="project" value="UniProtKB-SubCell"/>
</dbReference>
<dbReference type="PROSITE" id="PS51843">
    <property type="entry name" value="NR_LBD"/>
    <property type="match status" value="1"/>
</dbReference>
<dbReference type="SUPFAM" id="SSF57716">
    <property type="entry name" value="Glucocorticoid receptor-like (DNA-binding domain)"/>
    <property type="match status" value="1"/>
</dbReference>
<dbReference type="SUPFAM" id="SSF48508">
    <property type="entry name" value="Nuclear receptor ligand-binding domain"/>
    <property type="match status" value="1"/>
</dbReference>
<feature type="compositionally biased region" description="Basic residues" evidence="11">
    <location>
        <begin position="159"/>
        <end position="177"/>
    </location>
</feature>
<evidence type="ECO:0000259" key="12">
    <source>
        <dbReference type="PROSITE" id="PS51030"/>
    </source>
</evidence>
<dbReference type="GO" id="GO:0008270">
    <property type="term" value="F:zinc ion binding"/>
    <property type="evidence" value="ECO:0007669"/>
    <property type="project" value="UniProtKB-KW"/>
</dbReference>
<evidence type="ECO:0000256" key="1">
    <source>
        <dbReference type="ARBA" id="ARBA00004123"/>
    </source>
</evidence>
<evidence type="ECO:0000313" key="15">
    <source>
        <dbReference type="EnsemblMetazoa" id="ASIC020458-PA"/>
    </source>
</evidence>
<keyword evidence="9 10" id="KW-0539">Nucleus</keyword>
<dbReference type="InterPro" id="IPR050274">
    <property type="entry name" value="Nuclear_hormone_rcpt_NR2"/>
</dbReference>
<dbReference type="GO" id="GO:0032502">
    <property type="term" value="P:developmental process"/>
    <property type="evidence" value="ECO:0007669"/>
    <property type="project" value="UniProtKB-ARBA"/>
</dbReference>
<dbReference type="EnsemblMetazoa" id="ASIC020458-RA">
    <property type="protein sequence ID" value="ASIC020458-PA"/>
    <property type="gene ID" value="ASIC020458"/>
</dbReference>
<dbReference type="InterPro" id="IPR001628">
    <property type="entry name" value="Znf_hrmn_rcpt"/>
</dbReference>
<feature type="region of interest" description="Disordered" evidence="11">
    <location>
        <begin position="149"/>
        <end position="218"/>
    </location>
</feature>
<dbReference type="PROSITE" id="PS51030">
    <property type="entry name" value="NUCLEAR_REC_DBD_2"/>
    <property type="match status" value="1"/>
</dbReference>
<dbReference type="Pfam" id="PF00105">
    <property type="entry name" value="zf-C4"/>
    <property type="match status" value="1"/>
</dbReference>
<keyword evidence="3 10" id="KW-0863">Zinc-finger</keyword>
<feature type="region of interest" description="Disordered" evidence="11">
    <location>
        <begin position="372"/>
        <end position="397"/>
    </location>
</feature>
<dbReference type="Gene3D" id="3.30.50.10">
    <property type="entry name" value="Erythroid Transcription Factor GATA-1, subunit A"/>
    <property type="match status" value="1"/>
</dbReference>
<dbReference type="VEuPathDB" id="VectorBase:ASIC020458"/>
<dbReference type="PRINTS" id="PR00398">
    <property type="entry name" value="STRDHORMONER"/>
</dbReference>
<keyword evidence="6 10" id="KW-0238">DNA-binding</keyword>
<dbReference type="FunFam" id="3.30.50.10:FF:000019">
    <property type="entry name" value="Nuclear receptor subfamily 2 group E member"/>
    <property type="match status" value="1"/>
</dbReference>
<dbReference type="PROSITE" id="PS00031">
    <property type="entry name" value="NUCLEAR_REC_DBD_1"/>
    <property type="match status" value="1"/>
</dbReference>
<sequence length="473" mass="52678">MFSSLPQVPQERSQEMQSPVSSPELIDPRYNHMRIPAASSRILYDVPCKVCRDHSSGKHYGIYACDGCAGFFKRSIRRSRQYVCKSKSDGPCVVDKTHRNQCRACRLKKCFEVGMNKDAVQHERGPRNSTLRKQMALFISKDSPLRHDMMLTPGLPLPPHHHHHHHHHLQQQHHHHQLQQQQHQHLTHGHGLDLSVPGRNPFLTPPPSTGPSGSSAASYPHHLPPVAVPSLFAAAAAAATHPLVAVDAIRESAAQLLFMNVNFLKNLTPFVQLPMADQLVLFEESWREFFILAVAQYLAPVNFGQLLLAYEYLHRGDPTTVPLAADCLLKEVDIFQEILAQLAALRVDANEYVYLRAIVLYKSEFELGETSISSVSSDGSDLTTASSTAGSGSSGKSLGEVATVRALEESAKEALAAYISTCRPGPSNRYRALLQLLPLLRSVSSYTIEELFFRRNIGPAPLLKLLLDFYRQK</sequence>
<proteinExistence type="inferred from homology"/>
<dbReference type="PANTHER" id="PTHR24083">
    <property type="entry name" value="NUCLEAR HORMONE RECEPTOR"/>
    <property type="match status" value="1"/>
</dbReference>
<dbReference type="Gene3D" id="1.10.565.10">
    <property type="entry name" value="Retinoid X Receptor"/>
    <property type="match status" value="1"/>
</dbReference>
<dbReference type="EMBL" id="ATLV01025072">
    <property type="status" value="NOT_ANNOTATED_CDS"/>
    <property type="molecule type" value="Genomic_DNA"/>
</dbReference>
<evidence type="ECO:0000256" key="8">
    <source>
        <dbReference type="ARBA" id="ARBA00023170"/>
    </source>
</evidence>
<feature type="domain" description="Nuclear receptor" evidence="12">
    <location>
        <begin position="45"/>
        <end position="122"/>
    </location>
</feature>
<dbReference type="InterPro" id="IPR000536">
    <property type="entry name" value="Nucl_hrmn_rcpt_lig-bd"/>
</dbReference>
<gene>
    <name evidence="14" type="ORF">ZHAS_00020458</name>
</gene>
<feature type="region of interest" description="Disordered" evidence="11">
    <location>
        <begin position="1"/>
        <end position="27"/>
    </location>
</feature>
<dbReference type="GO" id="GO:0000122">
    <property type="term" value="P:negative regulation of transcription by RNA polymerase II"/>
    <property type="evidence" value="ECO:0007669"/>
    <property type="project" value="UniProtKB-ARBA"/>
</dbReference>
<feature type="compositionally biased region" description="Polar residues" evidence="11">
    <location>
        <begin position="1"/>
        <end position="21"/>
    </location>
</feature>
<keyword evidence="2 10" id="KW-0479">Metal-binding</keyword>
<evidence type="ECO:0000256" key="5">
    <source>
        <dbReference type="ARBA" id="ARBA00023015"/>
    </source>
</evidence>
<dbReference type="Proteomes" id="UP000030765">
    <property type="component" value="Unassembled WGS sequence"/>
</dbReference>
<dbReference type="InterPro" id="IPR001723">
    <property type="entry name" value="Nuclear_hrmn_rcpt"/>
</dbReference>
<keyword evidence="4 10" id="KW-0862">Zinc</keyword>
<reference evidence="14 16" key="1">
    <citation type="journal article" date="2014" name="BMC Genomics">
        <title>Genome sequence of Anopheles sinensis provides insight into genetics basis of mosquito competence for malaria parasites.</title>
        <authorList>
            <person name="Zhou D."/>
            <person name="Zhang D."/>
            <person name="Ding G."/>
            <person name="Shi L."/>
            <person name="Hou Q."/>
            <person name="Ye Y."/>
            <person name="Xu Y."/>
            <person name="Zhou H."/>
            <person name="Xiong C."/>
            <person name="Li S."/>
            <person name="Yu J."/>
            <person name="Hong S."/>
            <person name="Yu X."/>
            <person name="Zou P."/>
            <person name="Chen C."/>
            <person name="Chang X."/>
            <person name="Wang W."/>
            <person name="Lv Y."/>
            <person name="Sun Y."/>
            <person name="Ma L."/>
            <person name="Shen B."/>
            <person name="Zhu C."/>
        </authorList>
    </citation>
    <scope>NUCLEOTIDE SEQUENCE [LARGE SCALE GENOMIC DNA]</scope>
</reference>
<dbReference type="Pfam" id="PF00104">
    <property type="entry name" value="Hormone_recep"/>
    <property type="match status" value="1"/>
</dbReference>
<organism evidence="15 16">
    <name type="scientific">Anopheles sinensis</name>
    <name type="common">Mosquito</name>
    <dbReference type="NCBI Taxonomy" id="74873"/>
    <lineage>
        <taxon>Eukaryota</taxon>
        <taxon>Metazoa</taxon>
        <taxon>Ecdysozoa</taxon>
        <taxon>Arthropoda</taxon>
        <taxon>Hexapoda</taxon>
        <taxon>Insecta</taxon>
        <taxon>Pterygota</taxon>
        <taxon>Neoptera</taxon>
        <taxon>Endopterygota</taxon>
        <taxon>Diptera</taxon>
        <taxon>Nematocera</taxon>
        <taxon>Culicoidea</taxon>
        <taxon>Culicidae</taxon>
        <taxon>Anophelinae</taxon>
        <taxon>Anopheles</taxon>
    </lineage>
</organism>
<keyword evidence="8 10" id="KW-0675">Receptor</keyword>
<evidence type="ECO:0000313" key="16">
    <source>
        <dbReference type="Proteomes" id="UP000030765"/>
    </source>
</evidence>
<dbReference type="PRINTS" id="PR00047">
    <property type="entry name" value="STROIDFINGER"/>
</dbReference>
<evidence type="ECO:0000256" key="10">
    <source>
        <dbReference type="RuleBase" id="RU004334"/>
    </source>
</evidence>
<dbReference type="OrthoDB" id="10045640at2759"/>
<evidence type="ECO:0000256" key="3">
    <source>
        <dbReference type="ARBA" id="ARBA00022771"/>
    </source>
</evidence>
<dbReference type="GO" id="GO:0003700">
    <property type="term" value="F:DNA-binding transcription factor activity"/>
    <property type="evidence" value="ECO:0007669"/>
    <property type="project" value="InterPro"/>
</dbReference>
<accession>A0A084WPE2</accession>
<reference evidence="15" key="2">
    <citation type="submission" date="2020-05" db="UniProtKB">
        <authorList>
            <consortium name="EnsemblMetazoa"/>
        </authorList>
    </citation>
    <scope>IDENTIFICATION</scope>
</reference>
<comment type="similarity">
    <text evidence="10">Belongs to the nuclear hormone receptor family.</text>
</comment>
<feature type="domain" description="NR LBD" evidence="13">
    <location>
        <begin position="170"/>
        <end position="473"/>
    </location>
</feature>
<evidence type="ECO:0000256" key="4">
    <source>
        <dbReference type="ARBA" id="ARBA00022833"/>
    </source>
</evidence>
<dbReference type="STRING" id="74873.A0A084WPE2"/>
<evidence type="ECO:0000313" key="14">
    <source>
        <dbReference type="EMBL" id="KFB52086.1"/>
    </source>
</evidence>
<dbReference type="InterPro" id="IPR013088">
    <property type="entry name" value="Znf_NHR/GATA"/>
</dbReference>
<dbReference type="VEuPathDB" id="VectorBase:ASIS014807"/>
<name>A0A084WPE2_ANOSI</name>
<evidence type="ECO:0000256" key="11">
    <source>
        <dbReference type="SAM" id="MobiDB-lite"/>
    </source>
</evidence>
<dbReference type="AlphaFoldDB" id="A0A084WPE2"/>
<dbReference type="SMART" id="SM00430">
    <property type="entry name" value="HOLI"/>
    <property type="match status" value="1"/>
</dbReference>
<dbReference type="InterPro" id="IPR035500">
    <property type="entry name" value="NHR-like_dom_sf"/>
</dbReference>
<dbReference type="SMART" id="SM00399">
    <property type="entry name" value="ZnF_C4"/>
    <property type="match status" value="1"/>
</dbReference>
<dbReference type="EMBL" id="KE525369">
    <property type="protein sequence ID" value="KFB52086.1"/>
    <property type="molecule type" value="Genomic_DNA"/>
</dbReference>
<evidence type="ECO:0000256" key="2">
    <source>
        <dbReference type="ARBA" id="ARBA00022723"/>
    </source>
</evidence>
<evidence type="ECO:0000256" key="7">
    <source>
        <dbReference type="ARBA" id="ARBA00023163"/>
    </source>
</evidence>
<evidence type="ECO:0000259" key="13">
    <source>
        <dbReference type="PROSITE" id="PS51843"/>
    </source>
</evidence>
<keyword evidence="16" id="KW-1185">Reference proteome</keyword>
<dbReference type="CDD" id="cd07163">
    <property type="entry name" value="NR_DBD_TLX"/>
    <property type="match status" value="1"/>
</dbReference>
<keyword evidence="7 10" id="KW-0804">Transcription</keyword>
<dbReference type="GO" id="GO:0043565">
    <property type="term" value="F:sequence-specific DNA binding"/>
    <property type="evidence" value="ECO:0007669"/>
    <property type="project" value="InterPro"/>
</dbReference>
<evidence type="ECO:0000256" key="6">
    <source>
        <dbReference type="ARBA" id="ARBA00023125"/>
    </source>
</evidence>
<dbReference type="OMA" id="IMGMVTR"/>
<evidence type="ECO:0000256" key="9">
    <source>
        <dbReference type="ARBA" id="ARBA00023242"/>
    </source>
</evidence>
<comment type="subcellular location">
    <subcellularLocation>
        <location evidence="1 10">Nucleus</location>
    </subcellularLocation>
</comment>
<protein>
    <submittedName>
        <fullName evidence="14">AGAP000819-PA-like protein</fullName>
    </submittedName>
</protein>
<keyword evidence="5 10" id="KW-0805">Transcription regulation</keyword>